<dbReference type="Proteomes" id="UP000672011">
    <property type="component" value="Chromosome"/>
</dbReference>
<evidence type="ECO:0008006" key="3">
    <source>
        <dbReference type="Google" id="ProtNLM"/>
    </source>
</evidence>
<proteinExistence type="predicted"/>
<evidence type="ECO:0000313" key="2">
    <source>
        <dbReference type="Proteomes" id="UP000672011"/>
    </source>
</evidence>
<name>A0ABX7XAZ0_9FLAO</name>
<evidence type="ECO:0000313" key="1">
    <source>
        <dbReference type="EMBL" id="QTV05055.1"/>
    </source>
</evidence>
<gene>
    <name evidence="1" type="ORF">J9309_09665</name>
</gene>
<protein>
    <recommendedName>
        <fullName evidence="3">DUF1819 family protein</fullName>
    </recommendedName>
</protein>
<sequence length="206" mass="23879">MKSKSIDINQRIPLDALHVALQSYLGGEYDEQYILEQLHLDFTGENRIKKSLRIINKIILKNPLIPYVDQHKEEILNVLKRKDDRNLILIALLNASFPFSFDVLRTFGKYLAVQDLVNTETISKSISNVYGGNRATEIGLYSVIPMFIEANILNRPKQGLYELNKQFHCTSSLSIDLYKESLKFNAELNSFIWDEYSEPYLIFLKN</sequence>
<reference evidence="2" key="2">
    <citation type="submission" date="2021-04" db="EMBL/GenBank/DDBJ databases">
        <title>Taxonomy of Flavobacteriaceae bacterium ZY171143.</title>
        <authorList>
            <person name="Li F."/>
        </authorList>
    </citation>
    <scope>NUCLEOTIDE SEQUENCE [LARGE SCALE GENOMIC DNA]</scope>
    <source>
        <strain evidence="2">ZY171143</strain>
    </source>
</reference>
<dbReference type="RefSeq" id="WP_230475686.1">
    <property type="nucleotide sequence ID" value="NZ_CP072842.1"/>
</dbReference>
<organism evidence="1 2">
    <name type="scientific">Faecalibacter bovis</name>
    <dbReference type="NCBI Taxonomy" id="2898187"/>
    <lineage>
        <taxon>Bacteria</taxon>
        <taxon>Pseudomonadati</taxon>
        <taxon>Bacteroidota</taxon>
        <taxon>Flavobacteriia</taxon>
        <taxon>Flavobacteriales</taxon>
        <taxon>Weeksellaceae</taxon>
        <taxon>Faecalibacter</taxon>
    </lineage>
</organism>
<accession>A0ABX7XAZ0</accession>
<reference evidence="1 2" key="1">
    <citation type="journal article" date="2021" name="Int. J. Syst. Evol. Microbiol.">
        <title>Faecalibacter bovis sp. nov., isolated from cow faeces.</title>
        <authorList>
            <person name="Li F."/>
            <person name="Zhao W."/>
            <person name="Hong Q."/>
            <person name="Shao Q."/>
            <person name="Song J."/>
            <person name="Yang S."/>
        </authorList>
    </citation>
    <scope>NUCLEOTIDE SEQUENCE [LARGE SCALE GENOMIC DNA]</scope>
    <source>
        <strain evidence="1 2">ZY171143</strain>
    </source>
</reference>
<dbReference type="EMBL" id="CP072842">
    <property type="protein sequence ID" value="QTV05055.1"/>
    <property type="molecule type" value="Genomic_DNA"/>
</dbReference>
<keyword evidence="2" id="KW-1185">Reference proteome</keyword>